<dbReference type="AlphaFoldDB" id="A0A9X3X3B5"/>
<comment type="caution">
    <text evidence="2">The sequence shown here is derived from an EMBL/GenBank/DDBJ whole genome shotgun (WGS) entry which is preliminary data.</text>
</comment>
<reference evidence="2 3" key="1">
    <citation type="submission" date="2021-04" db="EMBL/GenBank/DDBJ databases">
        <title>Genome analysis of Polyangium sp.</title>
        <authorList>
            <person name="Li Y."/>
            <person name="Wang J."/>
        </authorList>
    </citation>
    <scope>NUCLEOTIDE SEQUENCE [LARGE SCALE GENOMIC DNA]</scope>
    <source>
        <strain evidence="2 3">SDU14</strain>
    </source>
</reference>
<name>A0A9X3X3B5_9BACT</name>
<dbReference type="RefSeq" id="WP_272420177.1">
    <property type="nucleotide sequence ID" value="NZ_JAGTJJ010000005.1"/>
</dbReference>
<sequence>MPLPRKQKPRRKPFVVTFAQAATVALLPGCFSTVTSNPPATEEPSCPPEKPNQGEACSGDLTCNYEFDVGCGPQPLTATCKDDAWVVDAGISCNPPVPQPCPAEMPTQGEPCSDQITCNYEFDIGCGPQPALATCKDAAWVIDAGISCNPPVPPDNPSDTCQALATEAECDAAENCRWLVPGCGMPALPQAGCFAELDCVGFTCADGGTCQEAIINPCHNQPCDACGMTVKVCLPEGP</sequence>
<evidence type="ECO:0000313" key="3">
    <source>
        <dbReference type="Proteomes" id="UP001151081"/>
    </source>
</evidence>
<evidence type="ECO:0000313" key="2">
    <source>
        <dbReference type="EMBL" id="MDC3981508.1"/>
    </source>
</evidence>
<feature type="chain" id="PRO_5040952476" evidence="1">
    <location>
        <begin position="22"/>
        <end position="238"/>
    </location>
</feature>
<accession>A0A9X3X3B5</accession>
<organism evidence="2 3">
    <name type="scientific">Polyangium jinanense</name>
    <dbReference type="NCBI Taxonomy" id="2829994"/>
    <lineage>
        <taxon>Bacteria</taxon>
        <taxon>Pseudomonadati</taxon>
        <taxon>Myxococcota</taxon>
        <taxon>Polyangia</taxon>
        <taxon>Polyangiales</taxon>
        <taxon>Polyangiaceae</taxon>
        <taxon>Polyangium</taxon>
    </lineage>
</organism>
<proteinExistence type="predicted"/>
<keyword evidence="1" id="KW-0732">Signal</keyword>
<evidence type="ECO:0000256" key="1">
    <source>
        <dbReference type="SAM" id="SignalP"/>
    </source>
</evidence>
<dbReference type="Proteomes" id="UP001151081">
    <property type="component" value="Unassembled WGS sequence"/>
</dbReference>
<dbReference type="EMBL" id="JAGTJJ010000005">
    <property type="protein sequence ID" value="MDC3981508.1"/>
    <property type="molecule type" value="Genomic_DNA"/>
</dbReference>
<feature type="signal peptide" evidence="1">
    <location>
        <begin position="1"/>
        <end position="21"/>
    </location>
</feature>
<keyword evidence="3" id="KW-1185">Reference proteome</keyword>
<protein>
    <submittedName>
        <fullName evidence="2">Uncharacterized protein</fullName>
    </submittedName>
</protein>
<gene>
    <name evidence="2" type="ORF">KEG57_13430</name>
</gene>